<comment type="caution">
    <text evidence="1">The sequence shown here is derived from an EMBL/GenBank/DDBJ whole genome shotgun (WGS) entry which is preliminary data.</text>
</comment>
<dbReference type="Pfam" id="PF10673">
    <property type="entry name" value="DUF2487"/>
    <property type="match status" value="1"/>
</dbReference>
<name>A0ABT2WDD0_9BACI</name>
<reference evidence="1 2" key="1">
    <citation type="submission" date="2022-10" db="EMBL/GenBank/DDBJ databases">
        <title>Description of Fervidibacillus gen. nov. in the family Fervidibacillaceae fam. nov. with two species, Fervidibacillus albus sp. nov., and Fervidibacillus halotolerans sp. nov., isolated from tidal flat sediments.</title>
        <authorList>
            <person name="Kwon K.K."/>
            <person name="Yang S.-H."/>
        </authorList>
    </citation>
    <scope>NUCLEOTIDE SEQUENCE [LARGE SCALE GENOMIC DNA]</scope>
    <source>
        <strain evidence="1 2">DSM 23332</strain>
    </source>
</reference>
<gene>
    <name evidence="1" type="ORF">OEV82_04365</name>
</gene>
<evidence type="ECO:0000313" key="2">
    <source>
        <dbReference type="Proteomes" id="UP001208656"/>
    </source>
</evidence>
<protein>
    <submittedName>
        <fullName evidence="1">YpiF family protein</fullName>
    </submittedName>
</protein>
<organism evidence="1 2">
    <name type="scientific">Pallidibacillus thermolactis</name>
    <dbReference type="NCBI Taxonomy" id="251051"/>
    <lineage>
        <taxon>Bacteria</taxon>
        <taxon>Bacillati</taxon>
        <taxon>Bacillota</taxon>
        <taxon>Bacilli</taxon>
        <taxon>Bacillales</taxon>
        <taxon>Bacillaceae</taxon>
        <taxon>Pallidibacillus</taxon>
    </lineage>
</organism>
<dbReference type="Proteomes" id="UP001208656">
    <property type="component" value="Unassembled WGS sequence"/>
</dbReference>
<keyword evidence="2" id="KW-1185">Reference proteome</keyword>
<dbReference type="RefSeq" id="WP_173661315.1">
    <property type="nucleotide sequence ID" value="NZ_JAOUSE010000007.1"/>
</dbReference>
<dbReference type="InterPro" id="IPR019615">
    <property type="entry name" value="DUF2487"/>
</dbReference>
<sequence length="160" mass="19110">MRWIAKDSSIFFREKDYVDTILIPLIPITFKEDGTEAANASEFIELVSQFIENQFKGRILLLPPFTYFRSTEEELIGLNQYWVKHIESGYFKHIIFISSDPIWQKIISNRYEVIWLPSIPLEHMNETNKMKVISNQAEQVINIIIHYWQEKERENSLQKK</sequence>
<dbReference type="EMBL" id="JAOUSE010000007">
    <property type="protein sequence ID" value="MCU9593692.1"/>
    <property type="molecule type" value="Genomic_DNA"/>
</dbReference>
<proteinExistence type="predicted"/>
<accession>A0ABT2WDD0</accession>
<evidence type="ECO:0000313" key="1">
    <source>
        <dbReference type="EMBL" id="MCU9593692.1"/>
    </source>
</evidence>